<evidence type="ECO:0000256" key="4">
    <source>
        <dbReference type="ARBA" id="ARBA00022785"/>
    </source>
</evidence>
<dbReference type="EC" id="2.4.99.17" evidence="5"/>
<evidence type="ECO:0000313" key="6">
    <source>
        <dbReference type="EMBL" id="OGK04424.1"/>
    </source>
</evidence>
<dbReference type="GO" id="GO:0005737">
    <property type="term" value="C:cytoplasm"/>
    <property type="evidence" value="ECO:0007669"/>
    <property type="project" value="UniProtKB-SubCell"/>
</dbReference>
<sequence>MSLADYDYALPEDRIAQRPAVERDHARLIICDRGAIVHAAFPDIVDLLNSADCLVLNRTKVIPARLMGRRATGGKTEVFLLQQTDANEWITIGRPGRNLRTGARLFFDHDITAEVLDDSLAEGKRLMRFSASREELFSIGAVPLPPYIRRDADALDRERYQTVFAQTEGSSAAPTAGLHFTEALLNRIRAKGVSLAYVTLHVGLGTFRPITVERVEEHAMEKEAYAIDKEACDTINRTMRQGGRVVAVGTTVAKTLETAALACFPLAPAAGASDLFIRPGFTFRVVNALVTNFHMPRSTLLLLVAAFAGKENLFSLYTEALKRQYRFLSYGDATLFIA</sequence>
<dbReference type="Proteomes" id="UP000179243">
    <property type="component" value="Unassembled WGS sequence"/>
</dbReference>
<comment type="pathway">
    <text evidence="5">tRNA modification; tRNA-queuosine biosynthesis.</text>
</comment>
<dbReference type="Gene3D" id="2.40.10.240">
    <property type="entry name" value="QueA-like"/>
    <property type="match status" value="1"/>
</dbReference>
<dbReference type="Gene3D" id="3.40.1780.10">
    <property type="entry name" value="QueA-like"/>
    <property type="match status" value="1"/>
</dbReference>
<dbReference type="InterPro" id="IPR003699">
    <property type="entry name" value="QueA"/>
</dbReference>
<dbReference type="PANTHER" id="PTHR30307">
    <property type="entry name" value="S-ADENOSYLMETHIONINE:TRNA RIBOSYLTRANSFERASE-ISOMERASE"/>
    <property type="match status" value="1"/>
</dbReference>
<keyword evidence="3 5" id="KW-0949">S-adenosyl-L-methionine</keyword>
<dbReference type="UniPathway" id="UPA00392"/>
<comment type="function">
    <text evidence="5">Transfers and isomerizes the ribose moiety from AdoMet to the 7-aminomethyl group of 7-deazaguanine (preQ1-tRNA) to give epoxyqueuosine (oQ-tRNA).</text>
</comment>
<dbReference type="EMBL" id="MFYX01000073">
    <property type="protein sequence ID" value="OGK04424.1"/>
    <property type="molecule type" value="Genomic_DNA"/>
</dbReference>
<gene>
    <name evidence="5" type="primary">queA</name>
    <name evidence="6" type="ORF">A2519_18525</name>
</gene>
<comment type="subunit">
    <text evidence="5">Monomer.</text>
</comment>
<evidence type="ECO:0000256" key="5">
    <source>
        <dbReference type="HAMAP-Rule" id="MF_00113"/>
    </source>
</evidence>
<dbReference type="AlphaFoldDB" id="A0A1F7FCL9"/>
<dbReference type="NCBIfam" id="NF001140">
    <property type="entry name" value="PRK00147.1"/>
    <property type="match status" value="1"/>
</dbReference>
<dbReference type="GO" id="GO:0008616">
    <property type="term" value="P:tRNA queuosine(34) biosynthetic process"/>
    <property type="evidence" value="ECO:0007669"/>
    <property type="project" value="UniProtKB-UniRule"/>
</dbReference>
<dbReference type="SUPFAM" id="SSF111337">
    <property type="entry name" value="QueA-like"/>
    <property type="match status" value="1"/>
</dbReference>
<evidence type="ECO:0000313" key="7">
    <source>
        <dbReference type="Proteomes" id="UP000179243"/>
    </source>
</evidence>
<keyword evidence="4 5" id="KW-0671">Queuosine biosynthesis</keyword>
<dbReference type="NCBIfam" id="TIGR00113">
    <property type="entry name" value="queA"/>
    <property type="match status" value="1"/>
</dbReference>
<dbReference type="PANTHER" id="PTHR30307:SF0">
    <property type="entry name" value="S-ADENOSYLMETHIONINE:TRNA RIBOSYLTRANSFERASE-ISOMERASE"/>
    <property type="match status" value="1"/>
</dbReference>
<accession>A0A1F7FCL9</accession>
<evidence type="ECO:0000256" key="3">
    <source>
        <dbReference type="ARBA" id="ARBA00022691"/>
    </source>
</evidence>
<dbReference type="GO" id="GO:0051075">
    <property type="term" value="F:S-adenosylmethionine:tRNA ribosyltransferase-isomerase activity"/>
    <property type="evidence" value="ECO:0007669"/>
    <property type="project" value="UniProtKB-EC"/>
</dbReference>
<comment type="similarity">
    <text evidence="5">Belongs to the QueA family.</text>
</comment>
<keyword evidence="1 5" id="KW-0963">Cytoplasm</keyword>
<name>A0A1F7FCL9_UNCRA</name>
<proteinExistence type="inferred from homology"/>
<keyword evidence="2 5" id="KW-0808">Transferase</keyword>
<reference evidence="6 7" key="1">
    <citation type="journal article" date="2016" name="Nat. Commun.">
        <title>Thousands of microbial genomes shed light on interconnected biogeochemical processes in an aquifer system.</title>
        <authorList>
            <person name="Anantharaman K."/>
            <person name="Brown C.T."/>
            <person name="Hug L.A."/>
            <person name="Sharon I."/>
            <person name="Castelle C.J."/>
            <person name="Probst A.J."/>
            <person name="Thomas B.C."/>
            <person name="Singh A."/>
            <person name="Wilkins M.J."/>
            <person name="Karaoz U."/>
            <person name="Brodie E.L."/>
            <person name="Williams K.H."/>
            <person name="Hubbard S.S."/>
            <person name="Banfield J.F."/>
        </authorList>
    </citation>
    <scope>NUCLEOTIDE SEQUENCE [LARGE SCALE GENOMIC DNA]</scope>
</reference>
<evidence type="ECO:0000256" key="1">
    <source>
        <dbReference type="ARBA" id="ARBA00022490"/>
    </source>
</evidence>
<dbReference type="InterPro" id="IPR036100">
    <property type="entry name" value="QueA_sf"/>
</dbReference>
<organism evidence="6 7">
    <name type="scientific">Candidatus Raymondbacteria bacterium RIFOXYD12_FULL_49_13</name>
    <dbReference type="NCBI Taxonomy" id="1817890"/>
    <lineage>
        <taxon>Bacteria</taxon>
        <taxon>Raymondiibacteriota</taxon>
    </lineage>
</organism>
<dbReference type="HAMAP" id="MF_00113">
    <property type="entry name" value="QueA"/>
    <property type="match status" value="1"/>
</dbReference>
<dbReference type="InterPro" id="IPR042119">
    <property type="entry name" value="QueA_dom2"/>
</dbReference>
<evidence type="ECO:0000256" key="2">
    <source>
        <dbReference type="ARBA" id="ARBA00022679"/>
    </source>
</evidence>
<keyword evidence="6" id="KW-0413">Isomerase</keyword>
<dbReference type="FunFam" id="2.40.10.240:FF:000002">
    <property type="entry name" value="S-adenosylmethionine:tRNA ribosyltransferase-isomerase"/>
    <property type="match status" value="1"/>
</dbReference>
<protein>
    <recommendedName>
        <fullName evidence="5">S-adenosylmethionine:tRNA ribosyltransferase-isomerase</fullName>
        <ecNumber evidence="5">2.4.99.17</ecNumber>
    </recommendedName>
    <alternativeName>
        <fullName evidence="5">Queuosine biosynthesis protein QueA</fullName>
    </alternativeName>
</protein>
<comment type="caution">
    <text evidence="6">The sequence shown here is derived from an EMBL/GenBank/DDBJ whole genome shotgun (WGS) entry which is preliminary data.</text>
</comment>
<dbReference type="InterPro" id="IPR042118">
    <property type="entry name" value="QueA_dom1"/>
</dbReference>
<comment type="catalytic activity">
    <reaction evidence="5">
        <text>7-aminomethyl-7-carbaguanosine(34) in tRNA + S-adenosyl-L-methionine = epoxyqueuosine(34) in tRNA + adenine + L-methionine + 2 H(+)</text>
        <dbReference type="Rhea" id="RHEA:32155"/>
        <dbReference type="Rhea" id="RHEA-COMP:10342"/>
        <dbReference type="Rhea" id="RHEA-COMP:18582"/>
        <dbReference type="ChEBI" id="CHEBI:15378"/>
        <dbReference type="ChEBI" id="CHEBI:16708"/>
        <dbReference type="ChEBI" id="CHEBI:57844"/>
        <dbReference type="ChEBI" id="CHEBI:59789"/>
        <dbReference type="ChEBI" id="CHEBI:82833"/>
        <dbReference type="ChEBI" id="CHEBI:194443"/>
        <dbReference type="EC" id="2.4.99.17"/>
    </reaction>
</comment>
<comment type="subcellular location">
    <subcellularLocation>
        <location evidence="5">Cytoplasm</location>
    </subcellularLocation>
</comment>
<dbReference type="Pfam" id="PF02547">
    <property type="entry name" value="Queuosine_synth"/>
    <property type="match status" value="1"/>
</dbReference>